<gene>
    <name evidence="1" type="ORF">NUW54_g3558</name>
</gene>
<name>A0ACC1Q1J2_9APHY</name>
<accession>A0ACC1Q1J2</accession>
<evidence type="ECO:0000313" key="2">
    <source>
        <dbReference type="Proteomes" id="UP001144978"/>
    </source>
</evidence>
<evidence type="ECO:0000313" key="1">
    <source>
        <dbReference type="EMBL" id="KAJ3007407.1"/>
    </source>
</evidence>
<protein>
    <submittedName>
        <fullName evidence="1">Uncharacterized protein</fullName>
    </submittedName>
</protein>
<dbReference type="Proteomes" id="UP001144978">
    <property type="component" value="Unassembled WGS sequence"/>
</dbReference>
<proteinExistence type="predicted"/>
<comment type="caution">
    <text evidence="1">The sequence shown here is derived from an EMBL/GenBank/DDBJ whole genome shotgun (WGS) entry which is preliminary data.</text>
</comment>
<organism evidence="1 2">
    <name type="scientific">Trametes sanguinea</name>
    <dbReference type="NCBI Taxonomy" id="158606"/>
    <lineage>
        <taxon>Eukaryota</taxon>
        <taxon>Fungi</taxon>
        <taxon>Dikarya</taxon>
        <taxon>Basidiomycota</taxon>
        <taxon>Agaricomycotina</taxon>
        <taxon>Agaricomycetes</taxon>
        <taxon>Polyporales</taxon>
        <taxon>Polyporaceae</taxon>
        <taxon>Trametes</taxon>
    </lineage>
</organism>
<dbReference type="EMBL" id="JANSHE010000752">
    <property type="protein sequence ID" value="KAJ3007407.1"/>
    <property type="molecule type" value="Genomic_DNA"/>
</dbReference>
<keyword evidence="2" id="KW-1185">Reference proteome</keyword>
<reference evidence="1" key="1">
    <citation type="submission" date="2022-08" db="EMBL/GenBank/DDBJ databases">
        <title>Genome Sequence of Pycnoporus sanguineus.</title>
        <authorList>
            <person name="Buettner E."/>
        </authorList>
    </citation>
    <scope>NUCLEOTIDE SEQUENCE</scope>
    <source>
        <strain evidence="1">CG-C14</strain>
    </source>
</reference>
<sequence>MKTVLGDYTESRSYTRFMESLFNGARPSRRCSSMLRLYVFPRIRASKAISNTLDMVPHRVAQDGFNDGTVEWHSPSHGGSPTCLGYSQRLYNQHRAGSRPSDWTFVRMRARHRLDVPATQRLGLNFTAAVTIEEQAHPMTRFGEVKWCEQSRKSIECAQKRETASEEAQRHPQGGHKIVMLAPARATYKARVQSTSQSSYQLDSYGRSSLDVATQVTGTSTGFGRALADLVLKKGEAVVATARKPSSLDDLVERYSKDRVLALKVDVTKEEDVANAFARAKEAFGRIDVVFNNAGYGELAEFESIDEKTARGVLETNFWGAVHVTRHALRFFREDNPAGHGGRLLQMSSMYGLTGSPLHPFYSASKFALEGMAESLAQELDPKWNIKVVLLEPGWYKTQAPSNAVIPPRHPAYSSPDLPSNQLRAAWTAFEPPGDAEKAVEVIYRIAELLDPP</sequence>